<sequence length="111" mass="12023">MNGSDDMPRIRDIAQVCKSKNAGPFLVTIDVLFEDAAVYRQVKATGVLNAALFARLYGVPEEKVLFTPYDAALAFKATLPRLVPAGDFGDTDVYGAQQHAPLLEVEIPLNA</sequence>
<reference evidence="2 3" key="1">
    <citation type="submission" date="2020-08" db="EMBL/GenBank/DDBJ databases">
        <title>Genomic Encyclopedia of Type Strains, Phase IV (KMG-IV): sequencing the most valuable type-strain genomes for metagenomic binning, comparative biology and taxonomic classification.</title>
        <authorList>
            <person name="Goeker M."/>
        </authorList>
    </citation>
    <scope>NUCLEOTIDE SEQUENCE [LARGE SCALE GENOMIC DNA]</scope>
    <source>
        <strain evidence="2 3">DSM 19979</strain>
    </source>
</reference>
<dbReference type="AlphaFoldDB" id="A0A840A7Q1"/>
<dbReference type="Proteomes" id="UP000553193">
    <property type="component" value="Unassembled WGS sequence"/>
</dbReference>
<evidence type="ECO:0000313" key="2">
    <source>
        <dbReference type="EMBL" id="MBB3897549.1"/>
    </source>
</evidence>
<keyword evidence="3" id="KW-1185">Reference proteome</keyword>
<feature type="domain" description="DUF4387" evidence="1">
    <location>
        <begin position="10"/>
        <end position="106"/>
    </location>
</feature>
<proteinExistence type="predicted"/>
<name>A0A840A7Q1_9PROT</name>
<organism evidence="2 3">
    <name type="scientific">Roseococcus suduntuyensis</name>
    <dbReference type="NCBI Taxonomy" id="455361"/>
    <lineage>
        <taxon>Bacteria</taxon>
        <taxon>Pseudomonadati</taxon>
        <taxon>Pseudomonadota</taxon>
        <taxon>Alphaproteobacteria</taxon>
        <taxon>Acetobacterales</taxon>
        <taxon>Roseomonadaceae</taxon>
        <taxon>Roseococcus</taxon>
    </lineage>
</organism>
<protein>
    <recommendedName>
        <fullName evidence="1">DUF4387 domain-containing protein</fullName>
    </recommendedName>
</protein>
<evidence type="ECO:0000259" key="1">
    <source>
        <dbReference type="Pfam" id="PF14330"/>
    </source>
</evidence>
<dbReference type="EMBL" id="JACIDJ010000001">
    <property type="protein sequence ID" value="MBB3897549.1"/>
    <property type="molecule type" value="Genomic_DNA"/>
</dbReference>
<accession>A0A840A7Q1</accession>
<evidence type="ECO:0000313" key="3">
    <source>
        <dbReference type="Proteomes" id="UP000553193"/>
    </source>
</evidence>
<gene>
    <name evidence="2" type="ORF">GGQ83_000975</name>
</gene>
<comment type="caution">
    <text evidence="2">The sequence shown here is derived from an EMBL/GenBank/DDBJ whole genome shotgun (WGS) entry which is preliminary data.</text>
</comment>
<dbReference type="Pfam" id="PF14330">
    <property type="entry name" value="DUF4387"/>
    <property type="match status" value="1"/>
</dbReference>
<dbReference type="InterPro" id="IPR025496">
    <property type="entry name" value="DUF4387"/>
</dbReference>